<evidence type="ECO:0000256" key="5">
    <source>
        <dbReference type="SAM" id="Phobius"/>
    </source>
</evidence>
<dbReference type="PANTHER" id="PTHR23514">
    <property type="entry name" value="BYPASS OF STOP CODON PROTEIN 6"/>
    <property type="match status" value="1"/>
</dbReference>
<feature type="transmembrane region" description="Helical" evidence="5">
    <location>
        <begin position="350"/>
        <end position="374"/>
    </location>
</feature>
<protein>
    <submittedName>
        <fullName evidence="7">MFS family permease</fullName>
    </submittedName>
</protein>
<keyword evidence="4 5" id="KW-0472">Membrane</keyword>
<feature type="domain" description="Major facilitator superfamily (MFS) profile" evidence="6">
    <location>
        <begin position="1"/>
        <end position="379"/>
    </location>
</feature>
<dbReference type="Proteomes" id="UP000661607">
    <property type="component" value="Unassembled WGS sequence"/>
</dbReference>
<name>A0ABR9KCV4_9ACTN</name>
<dbReference type="EMBL" id="JADBEF010000001">
    <property type="protein sequence ID" value="MBE1559650.1"/>
    <property type="molecule type" value="Genomic_DNA"/>
</dbReference>
<dbReference type="InterPro" id="IPR036259">
    <property type="entry name" value="MFS_trans_sf"/>
</dbReference>
<evidence type="ECO:0000256" key="2">
    <source>
        <dbReference type="ARBA" id="ARBA00022692"/>
    </source>
</evidence>
<feature type="transmembrane region" description="Helical" evidence="5">
    <location>
        <begin position="325"/>
        <end position="344"/>
    </location>
</feature>
<feature type="transmembrane region" description="Helical" evidence="5">
    <location>
        <begin position="268"/>
        <end position="287"/>
    </location>
</feature>
<feature type="transmembrane region" description="Helical" evidence="5">
    <location>
        <begin position="160"/>
        <end position="181"/>
    </location>
</feature>
<reference evidence="7 8" key="1">
    <citation type="submission" date="2020-10" db="EMBL/GenBank/DDBJ databases">
        <title>Sequencing the genomes of 1000 actinobacteria strains.</title>
        <authorList>
            <person name="Klenk H.-P."/>
        </authorList>
    </citation>
    <scope>NUCLEOTIDE SEQUENCE [LARGE SCALE GENOMIC DNA]</scope>
    <source>
        <strain evidence="7 8">DSM 43748</strain>
    </source>
</reference>
<keyword evidence="3 5" id="KW-1133">Transmembrane helix</keyword>
<feature type="transmembrane region" description="Helical" evidence="5">
    <location>
        <begin position="293"/>
        <end position="313"/>
    </location>
</feature>
<feature type="transmembrane region" description="Helical" evidence="5">
    <location>
        <begin position="72"/>
        <end position="89"/>
    </location>
</feature>
<feature type="transmembrane region" description="Helical" evidence="5">
    <location>
        <begin position="41"/>
        <end position="60"/>
    </location>
</feature>
<dbReference type="CDD" id="cd17393">
    <property type="entry name" value="MFS_MosC_like"/>
    <property type="match status" value="1"/>
</dbReference>
<dbReference type="PANTHER" id="PTHR23514:SF13">
    <property type="entry name" value="INNER MEMBRANE PROTEIN YBJJ"/>
    <property type="match status" value="1"/>
</dbReference>
<evidence type="ECO:0000256" key="1">
    <source>
        <dbReference type="ARBA" id="ARBA00004651"/>
    </source>
</evidence>
<proteinExistence type="predicted"/>
<feature type="transmembrane region" description="Helical" evidence="5">
    <location>
        <begin position="133"/>
        <end position="154"/>
    </location>
</feature>
<organism evidence="7 8">
    <name type="scientific">Nonomuraea africana</name>
    <dbReference type="NCBI Taxonomy" id="46171"/>
    <lineage>
        <taxon>Bacteria</taxon>
        <taxon>Bacillati</taxon>
        <taxon>Actinomycetota</taxon>
        <taxon>Actinomycetes</taxon>
        <taxon>Streptosporangiales</taxon>
        <taxon>Streptosporangiaceae</taxon>
        <taxon>Nonomuraea</taxon>
    </lineage>
</organism>
<evidence type="ECO:0000256" key="3">
    <source>
        <dbReference type="ARBA" id="ARBA00022989"/>
    </source>
</evidence>
<evidence type="ECO:0000313" key="7">
    <source>
        <dbReference type="EMBL" id="MBE1559650.1"/>
    </source>
</evidence>
<comment type="caution">
    <text evidence="7">The sequence shown here is derived from an EMBL/GenBank/DDBJ whole genome shotgun (WGS) entry which is preliminary data.</text>
</comment>
<gene>
    <name evidence="7" type="ORF">H4W81_002429</name>
</gene>
<dbReference type="SUPFAM" id="SSF103473">
    <property type="entry name" value="MFS general substrate transporter"/>
    <property type="match status" value="1"/>
</dbReference>
<dbReference type="RefSeq" id="WP_318781690.1">
    <property type="nucleotide sequence ID" value="NZ_BAAASY010000005.1"/>
</dbReference>
<keyword evidence="2 5" id="KW-0812">Transmembrane</keyword>
<feature type="transmembrane region" description="Helical" evidence="5">
    <location>
        <begin position="237"/>
        <end position="256"/>
    </location>
</feature>
<evidence type="ECO:0000259" key="6">
    <source>
        <dbReference type="PROSITE" id="PS50850"/>
    </source>
</evidence>
<keyword evidence="8" id="KW-1185">Reference proteome</keyword>
<feature type="transmembrane region" description="Helical" evidence="5">
    <location>
        <begin position="95"/>
        <end position="112"/>
    </location>
</feature>
<dbReference type="PROSITE" id="PS50850">
    <property type="entry name" value="MFS"/>
    <property type="match status" value="1"/>
</dbReference>
<accession>A0ABR9KCV4</accession>
<sequence length="384" mass="39150">MIPRRARMSVSYFFALLGIVSGVWAARIPTVKQSLHLSDGQLSLGLLAVAVGLVTGMQFAGRITDRLGSARVVVPAGATCALAMIPPGFAPNLGVLIATLFLWGLLNASLDVSMNTHAVEVERAYGRPLMSSFHGMFSAGGLLGAGVGALFAGLEVSPGLTFAAVTVPLALLAVLAGRALLPSVPVHHEGGRRKRVSWHGKVLFMGAMAFAGLLGEGAAGDWSAVYLHEDLGTGTGIAAIGFAVFSTAMTVGRFAGDRLALRFGPVRLVRWSGLLAAIGLGGALLAAEPIAAMAGFGLFGLGLATLVPQVFSAAGNHDRARAGEAIAQVATLGYAGLMLGPVIIGGAAELVGLPLALGIPVALCLFMSLSAVSLRPREPAAFTK</sequence>
<evidence type="ECO:0000256" key="4">
    <source>
        <dbReference type="ARBA" id="ARBA00023136"/>
    </source>
</evidence>
<feature type="transmembrane region" description="Helical" evidence="5">
    <location>
        <begin position="202"/>
        <end position="225"/>
    </location>
</feature>
<dbReference type="Gene3D" id="1.20.1250.20">
    <property type="entry name" value="MFS general substrate transporter like domains"/>
    <property type="match status" value="2"/>
</dbReference>
<comment type="subcellular location">
    <subcellularLocation>
        <location evidence="1">Cell membrane</location>
        <topology evidence="1">Multi-pass membrane protein</topology>
    </subcellularLocation>
</comment>
<dbReference type="InterPro" id="IPR011701">
    <property type="entry name" value="MFS"/>
</dbReference>
<dbReference type="Pfam" id="PF07690">
    <property type="entry name" value="MFS_1"/>
    <property type="match status" value="1"/>
</dbReference>
<dbReference type="InterPro" id="IPR020846">
    <property type="entry name" value="MFS_dom"/>
</dbReference>
<dbReference type="InterPro" id="IPR051788">
    <property type="entry name" value="MFS_Transporter"/>
</dbReference>
<evidence type="ECO:0000313" key="8">
    <source>
        <dbReference type="Proteomes" id="UP000661607"/>
    </source>
</evidence>